<reference evidence="1" key="1">
    <citation type="submission" date="2015-10" db="EMBL/GenBank/DDBJ databases">
        <authorList>
            <person name="Regsiter A."/>
            <person name="william w."/>
        </authorList>
    </citation>
    <scope>NUCLEOTIDE SEQUENCE</scope>
    <source>
        <strain evidence="1">Montdore</strain>
    </source>
</reference>
<proteinExistence type="predicted"/>
<sequence length="269" mass="30626">MTKSDPTAVRSVDKVAEAQHDGYQLTDRDIQQLALTDAEYKLQTWEDLKAIVEACSLSEENRLEDLKRVPSDLKRYISWSHKTRQEYGTIQAFVLKERLGWSDLAPENPTPFASKDWNMWFQIGRTKINLNLKLLIITLVADTKILVNDWPYGNAPGILHLVVWTKAPIPIIEGPGPGAGDITPESRKLINDFVQHTFFQHLGSENVLWFKNWASIQSVRSVEHIHVLTRGASNEFLERVLGLEANGEMKGIGELEREREGKEKAQNIE</sequence>
<dbReference type="PANTHER" id="PTHR35020:SF2">
    <property type="entry name" value="N-ACETYLGLUCOSAMINE-INDUCED PROTEIN 1"/>
    <property type="match status" value="1"/>
</dbReference>
<keyword evidence="2" id="KW-1185">Reference proteome</keyword>
<dbReference type="EMBL" id="LN891007">
    <property type="protein sequence ID" value="CUS12020.1"/>
    <property type="molecule type" value="Genomic_DNA"/>
</dbReference>
<dbReference type="Proteomes" id="UP001412239">
    <property type="component" value="Unassembled WGS sequence"/>
</dbReference>
<dbReference type="Pfam" id="PF12239">
    <property type="entry name" value="DUF3605"/>
    <property type="match status" value="1"/>
</dbReference>
<evidence type="ECO:0000313" key="2">
    <source>
        <dbReference type="Proteomes" id="UP001412239"/>
    </source>
</evidence>
<evidence type="ECO:0008006" key="3">
    <source>
        <dbReference type="Google" id="ProtNLM"/>
    </source>
</evidence>
<organism evidence="1 2">
    <name type="scientific">Tuber aestivum</name>
    <name type="common">summer truffle</name>
    <dbReference type="NCBI Taxonomy" id="59557"/>
    <lineage>
        <taxon>Eukaryota</taxon>
        <taxon>Fungi</taxon>
        <taxon>Dikarya</taxon>
        <taxon>Ascomycota</taxon>
        <taxon>Pezizomycotina</taxon>
        <taxon>Pezizomycetes</taxon>
        <taxon>Pezizales</taxon>
        <taxon>Tuberaceae</taxon>
        <taxon>Tuber</taxon>
    </lineage>
</organism>
<name>A0A292PZY6_9PEZI</name>
<dbReference type="AlphaFoldDB" id="A0A292PZY6"/>
<accession>A0A292PZY6</accession>
<dbReference type="InterPro" id="IPR022036">
    <property type="entry name" value="DUF3605"/>
</dbReference>
<protein>
    <recommendedName>
        <fullName evidence="3">N-acetylglucosamine-induced protein 1</fullName>
    </recommendedName>
</protein>
<dbReference type="GO" id="GO:0006044">
    <property type="term" value="P:N-acetylglucosamine metabolic process"/>
    <property type="evidence" value="ECO:0007669"/>
    <property type="project" value="TreeGrafter"/>
</dbReference>
<dbReference type="PANTHER" id="PTHR35020">
    <property type="entry name" value="N-ACETYLGLUCOSAMINE-INDUCED PROTEIN 1"/>
    <property type="match status" value="1"/>
</dbReference>
<gene>
    <name evidence="1" type="ORF">GSTUAT00003934001</name>
</gene>
<evidence type="ECO:0000313" key="1">
    <source>
        <dbReference type="EMBL" id="CUS12020.1"/>
    </source>
</evidence>
<dbReference type="GO" id="GO:0005737">
    <property type="term" value="C:cytoplasm"/>
    <property type="evidence" value="ECO:0007669"/>
    <property type="project" value="TreeGrafter"/>
</dbReference>